<dbReference type="Gene3D" id="1.25.40.10">
    <property type="entry name" value="Tetratricopeptide repeat domain"/>
    <property type="match status" value="2"/>
</dbReference>
<dbReference type="SMART" id="SM00671">
    <property type="entry name" value="SEL1"/>
    <property type="match status" value="2"/>
</dbReference>
<gene>
    <name evidence="1" type="ORF">C2G38_2188117</name>
</gene>
<comment type="caution">
    <text evidence="1">The sequence shown here is derived from an EMBL/GenBank/DDBJ whole genome shotgun (WGS) entry which is preliminary data.</text>
</comment>
<sequence length="117" mass="13391">MPPKNLTIYILKKRKGHINKIHNTGLCYRNGIGVEKDEHKAFFYFQKFAVMGNISRTYNIGNCYYDGIGMADMGHAMGMNSFGYCYHHGVEVIKDEHKAFECFKKAAFNITVVARLT</sequence>
<accession>A0A397V675</accession>
<dbReference type="SUPFAM" id="SSF81901">
    <property type="entry name" value="HCP-like"/>
    <property type="match status" value="1"/>
</dbReference>
<dbReference type="STRING" id="44941.A0A397V675"/>
<name>A0A397V675_9GLOM</name>
<reference evidence="1 2" key="1">
    <citation type="submission" date="2018-06" db="EMBL/GenBank/DDBJ databases">
        <title>Comparative genomics reveals the genomic features of Rhizophagus irregularis, R. cerebriforme, R. diaphanum and Gigaspora rosea, and their symbiotic lifestyle signature.</title>
        <authorList>
            <person name="Morin E."/>
            <person name="San Clemente H."/>
            <person name="Chen E.C.H."/>
            <person name="De La Providencia I."/>
            <person name="Hainaut M."/>
            <person name="Kuo A."/>
            <person name="Kohler A."/>
            <person name="Murat C."/>
            <person name="Tang N."/>
            <person name="Roy S."/>
            <person name="Loubradou J."/>
            <person name="Henrissat B."/>
            <person name="Grigoriev I.V."/>
            <person name="Corradi N."/>
            <person name="Roux C."/>
            <person name="Martin F.M."/>
        </authorList>
    </citation>
    <scope>NUCLEOTIDE SEQUENCE [LARGE SCALE GENOMIC DNA]</scope>
    <source>
        <strain evidence="1 2">DAOM 194757</strain>
    </source>
</reference>
<dbReference type="PANTHER" id="PTHR43628:SF1">
    <property type="entry name" value="CHITIN SYNTHASE REGULATORY FACTOR 2-RELATED"/>
    <property type="match status" value="1"/>
</dbReference>
<protein>
    <recommendedName>
        <fullName evidence="3">HCP-like protein</fullName>
    </recommendedName>
</protein>
<dbReference type="AlphaFoldDB" id="A0A397V675"/>
<evidence type="ECO:0000313" key="2">
    <source>
        <dbReference type="Proteomes" id="UP000266673"/>
    </source>
</evidence>
<organism evidence="1 2">
    <name type="scientific">Gigaspora rosea</name>
    <dbReference type="NCBI Taxonomy" id="44941"/>
    <lineage>
        <taxon>Eukaryota</taxon>
        <taxon>Fungi</taxon>
        <taxon>Fungi incertae sedis</taxon>
        <taxon>Mucoromycota</taxon>
        <taxon>Glomeromycotina</taxon>
        <taxon>Glomeromycetes</taxon>
        <taxon>Diversisporales</taxon>
        <taxon>Gigasporaceae</taxon>
        <taxon>Gigaspora</taxon>
    </lineage>
</organism>
<dbReference type="InterPro" id="IPR052945">
    <property type="entry name" value="Mitotic_Regulator"/>
</dbReference>
<dbReference type="InterPro" id="IPR006597">
    <property type="entry name" value="Sel1-like"/>
</dbReference>
<proteinExistence type="predicted"/>
<dbReference type="PANTHER" id="PTHR43628">
    <property type="entry name" value="ACTIVATOR OF C KINASE PROTEIN 1-RELATED"/>
    <property type="match status" value="1"/>
</dbReference>
<dbReference type="Pfam" id="PF08238">
    <property type="entry name" value="Sel1"/>
    <property type="match status" value="3"/>
</dbReference>
<keyword evidence="2" id="KW-1185">Reference proteome</keyword>
<dbReference type="Proteomes" id="UP000266673">
    <property type="component" value="Unassembled WGS sequence"/>
</dbReference>
<dbReference type="EMBL" id="QKWP01000627">
    <property type="protein sequence ID" value="RIB17138.1"/>
    <property type="molecule type" value="Genomic_DNA"/>
</dbReference>
<evidence type="ECO:0000313" key="1">
    <source>
        <dbReference type="EMBL" id="RIB17138.1"/>
    </source>
</evidence>
<dbReference type="OrthoDB" id="2235346at2759"/>
<dbReference type="InterPro" id="IPR011990">
    <property type="entry name" value="TPR-like_helical_dom_sf"/>
</dbReference>
<evidence type="ECO:0008006" key="3">
    <source>
        <dbReference type="Google" id="ProtNLM"/>
    </source>
</evidence>